<organism evidence="2 3">
    <name type="scientific">Zymobacter palmae</name>
    <dbReference type="NCBI Taxonomy" id="33074"/>
    <lineage>
        <taxon>Bacteria</taxon>
        <taxon>Pseudomonadati</taxon>
        <taxon>Pseudomonadota</taxon>
        <taxon>Gammaproteobacteria</taxon>
        <taxon>Oceanospirillales</taxon>
        <taxon>Halomonadaceae</taxon>
        <taxon>Zymobacter group</taxon>
        <taxon>Zymobacter</taxon>
    </lineage>
</organism>
<gene>
    <name evidence="2" type="ORF">ZBT109_0491</name>
</gene>
<dbReference type="PANTHER" id="PTHR43513">
    <property type="entry name" value="DIHYDROOROTATE DEHYDROGENASE B (NAD(+)), ELECTRON TRANSFER SUBUNIT"/>
    <property type="match status" value="1"/>
</dbReference>
<dbReference type="Gene3D" id="2.10.240.10">
    <property type="entry name" value="Dihydroorotate dehydrogenase, electron transfer subunit"/>
    <property type="match status" value="1"/>
</dbReference>
<dbReference type="InterPro" id="IPR019480">
    <property type="entry name" value="Dihydroorotate_DH_Fe-S-bd"/>
</dbReference>
<dbReference type="Pfam" id="PF00970">
    <property type="entry name" value="FAD_binding_6"/>
    <property type="match status" value="1"/>
</dbReference>
<reference evidence="2 3" key="1">
    <citation type="submission" date="2018-09" db="EMBL/GenBank/DDBJ databases">
        <title>Zymobacter palmae IAM14233 (=T109) whole genome analysis.</title>
        <authorList>
            <person name="Yanase H."/>
        </authorList>
    </citation>
    <scope>NUCLEOTIDE SEQUENCE [LARGE SCALE GENOMIC DNA]</scope>
    <source>
        <strain evidence="2 3">IAM14233</strain>
    </source>
</reference>
<dbReference type="InterPro" id="IPR017938">
    <property type="entry name" value="Riboflavin_synthase-like_b-brl"/>
</dbReference>
<dbReference type="Gene3D" id="3.40.50.80">
    <property type="entry name" value="Nucleotide-binding domain of ferredoxin-NADP reductase (FNR) module"/>
    <property type="match status" value="1"/>
</dbReference>
<dbReference type="STRING" id="1123510.GCA_000620025_01454"/>
<dbReference type="SUPFAM" id="SSF63380">
    <property type="entry name" value="Riboflavin synthase domain-like"/>
    <property type="match status" value="1"/>
</dbReference>
<dbReference type="EMBL" id="AP018933">
    <property type="protein sequence ID" value="BBG29279.1"/>
    <property type="molecule type" value="Genomic_DNA"/>
</dbReference>
<dbReference type="AlphaFoldDB" id="A0A348HCC7"/>
<dbReference type="SUPFAM" id="SSF52343">
    <property type="entry name" value="Ferredoxin reductase-like, C-terminal NADP-linked domain"/>
    <property type="match status" value="1"/>
</dbReference>
<protein>
    <submittedName>
        <fullName evidence="2">2-polyprenylphenol hydroxylase</fullName>
    </submittedName>
</protein>
<dbReference type="Proteomes" id="UP000267342">
    <property type="component" value="Chromosome"/>
</dbReference>
<dbReference type="InterPro" id="IPR017927">
    <property type="entry name" value="FAD-bd_FR_type"/>
</dbReference>
<proteinExistence type="predicted"/>
<dbReference type="InterPro" id="IPR039261">
    <property type="entry name" value="FNR_nucleotide-bd"/>
</dbReference>
<keyword evidence="3" id="KW-1185">Reference proteome</keyword>
<name>A0A348HCC7_9GAMM</name>
<evidence type="ECO:0000313" key="3">
    <source>
        <dbReference type="Proteomes" id="UP000267342"/>
    </source>
</evidence>
<sequence>MMHEGVPTANKALIRCLYHSESPLMSKYLNNRQHGFWGTPFKSATNSNRGREMLTLRSPRDDVRIATATPDDGTALILRNEWVNGDYKHMVLKASRAACQAQPGQFFNLLCPAEGSMAPFFRRPMSTYGADPHRGEVEFLYKVTGKGTLALSQLQAGDSLDILGPLGKGFRLQPNWQHIVIVARGVGLATLAPLAEAAHAHHIAMTVILSARSKHALLIPSQQRFERLGARVLTARDDDGTSQLDGIERMLREIIVQHAPDALFTCGSKRLTALLKRLAAEHGIAGQVAMEEQMVCGLGMCQCCTKVFEQDGKPISRRVCVEGPVFDLSEVVA</sequence>
<dbReference type="InterPro" id="IPR050353">
    <property type="entry name" value="PyrK_electron_transfer"/>
</dbReference>
<dbReference type="Pfam" id="PF10418">
    <property type="entry name" value="DHODB_Fe-S_bind"/>
    <property type="match status" value="1"/>
</dbReference>
<feature type="domain" description="FAD-binding FR-type" evidence="1">
    <location>
        <begin position="70"/>
        <end position="172"/>
    </location>
</feature>
<dbReference type="PANTHER" id="PTHR43513:SF3">
    <property type="entry name" value="DIHYDROOROTATE DEHYDROGENASE B (NAD(+)), ELECTRON TRANSFER SUBUNIT-RELATED"/>
    <property type="match status" value="1"/>
</dbReference>
<dbReference type="PROSITE" id="PS51384">
    <property type="entry name" value="FAD_FR"/>
    <property type="match status" value="1"/>
</dbReference>
<evidence type="ECO:0000313" key="2">
    <source>
        <dbReference type="EMBL" id="BBG29279.1"/>
    </source>
</evidence>
<dbReference type="GO" id="GO:0016491">
    <property type="term" value="F:oxidoreductase activity"/>
    <property type="evidence" value="ECO:0007669"/>
    <property type="project" value="InterPro"/>
</dbReference>
<dbReference type="InterPro" id="IPR037117">
    <property type="entry name" value="Dihydroorotate_DH_ele_sf"/>
</dbReference>
<dbReference type="Gene3D" id="2.40.30.10">
    <property type="entry name" value="Translation factors"/>
    <property type="match status" value="1"/>
</dbReference>
<dbReference type="InterPro" id="IPR008333">
    <property type="entry name" value="Cbr1-like_FAD-bd_dom"/>
</dbReference>
<accession>A0A348HCC7</accession>
<evidence type="ECO:0000259" key="1">
    <source>
        <dbReference type="PROSITE" id="PS51384"/>
    </source>
</evidence>
<dbReference type="KEGG" id="zpl:ZBT109_0491"/>
<dbReference type="CDD" id="cd06218">
    <property type="entry name" value="DHOD_e_trans"/>
    <property type="match status" value="1"/>
</dbReference>